<sequence>MRTRSSPPLVSLLALAAPHDVSSAFAAGPEDAGGTRRRWEWEDWEDHAMRRRYENAGGFAYRQSCLTPEEFRVVRDELDRLALSLEPETGDSFATSRVGAAIPPGGPGGIHAVMGGGSMCRLVNRLEGSEGDEWTLSADVPVELRVYENGGSGMEWHVDDVLFDRPQVEVVFTVDNTSDCDTMWRLPGEGQDSLGFEVHSVQTTPNSALVLRAGGVEHKVSPLGSGRRRILKMAFVRRGCKLREDMARHASHHGVGRKRKKNSNKRKKKR</sequence>
<feature type="region of interest" description="Disordered" evidence="1">
    <location>
        <begin position="246"/>
        <end position="270"/>
    </location>
</feature>
<evidence type="ECO:0000313" key="4">
    <source>
        <dbReference type="Proteomes" id="UP000266841"/>
    </source>
</evidence>
<dbReference type="OMA" id="CAYASKE"/>
<name>K0TJW0_THAOC</name>
<accession>K0TJW0</accession>
<dbReference type="AlphaFoldDB" id="K0TJW0"/>
<dbReference type="Proteomes" id="UP000266841">
    <property type="component" value="Unassembled WGS sequence"/>
</dbReference>
<evidence type="ECO:0000256" key="1">
    <source>
        <dbReference type="SAM" id="MobiDB-lite"/>
    </source>
</evidence>
<dbReference type="EMBL" id="AGNL01007874">
    <property type="protein sequence ID" value="EJK70922.1"/>
    <property type="molecule type" value="Genomic_DNA"/>
</dbReference>
<keyword evidence="2" id="KW-0732">Signal</keyword>
<reference evidence="3 4" key="1">
    <citation type="journal article" date="2012" name="Genome Biol.">
        <title>Genome and low-iron response of an oceanic diatom adapted to chronic iron limitation.</title>
        <authorList>
            <person name="Lommer M."/>
            <person name="Specht M."/>
            <person name="Roy A.S."/>
            <person name="Kraemer L."/>
            <person name="Andreson R."/>
            <person name="Gutowska M.A."/>
            <person name="Wolf J."/>
            <person name="Bergner S.V."/>
            <person name="Schilhabel M.B."/>
            <person name="Klostermeier U.C."/>
            <person name="Beiko R.G."/>
            <person name="Rosenstiel P."/>
            <person name="Hippler M."/>
            <person name="Laroche J."/>
        </authorList>
    </citation>
    <scope>NUCLEOTIDE SEQUENCE [LARGE SCALE GENOMIC DNA]</scope>
    <source>
        <strain evidence="3 4">CCMP1005</strain>
    </source>
</reference>
<dbReference type="OrthoDB" id="43521at2759"/>
<feature type="chain" id="PRO_5003838534" description="Fe2OG dioxygenase domain-containing protein" evidence="2">
    <location>
        <begin position="24"/>
        <end position="270"/>
    </location>
</feature>
<dbReference type="eggNOG" id="ENOG502S9A5">
    <property type="taxonomic scope" value="Eukaryota"/>
</dbReference>
<gene>
    <name evidence="3" type="ORF">THAOC_07682</name>
</gene>
<comment type="caution">
    <text evidence="3">The sequence shown here is derived from an EMBL/GenBank/DDBJ whole genome shotgun (WGS) entry which is preliminary data.</text>
</comment>
<organism evidence="3 4">
    <name type="scientific">Thalassiosira oceanica</name>
    <name type="common">Marine diatom</name>
    <dbReference type="NCBI Taxonomy" id="159749"/>
    <lineage>
        <taxon>Eukaryota</taxon>
        <taxon>Sar</taxon>
        <taxon>Stramenopiles</taxon>
        <taxon>Ochrophyta</taxon>
        <taxon>Bacillariophyta</taxon>
        <taxon>Coscinodiscophyceae</taxon>
        <taxon>Thalassiosirophycidae</taxon>
        <taxon>Thalassiosirales</taxon>
        <taxon>Thalassiosiraceae</taxon>
        <taxon>Thalassiosira</taxon>
    </lineage>
</organism>
<feature type="signal peptide" evidence="2">
    <location>
        <begin position="1"/>
        <end position="23"/>
    </location>
</feature>
<proteinExistence type="predicted"/>
<evidence type="ECO:0000313" key="3">
    <source>
        <dbReference type="EMBL" id="EJK70922.1"/>
    </source>
</evidence>
<evidence type="ECO:0000256" key="2">
    <source>
        <dbReference type="SAM" id="SignalP"/>
    </source>
</evidence>
<feature type="compositionally biased region" description="Basic residues" evidence="1">
    <location>
        <begin position="249"/>
        <end position="270"/>
    </location>
</feature>
<keyword evidence="4" id="KW-1185">Reference proteome</keyword>
<protein>
    <recommendedName>
        <fullName evidence="5">Fe2OG dioxygenase domain-containing protein</fullName>
    </recommendedName>
</protein>
<evidence type="ECO:0008006" key="5">
    <source>
        <dbReference type="Google" id="ProtNLM"/>
    </source>
</evidence>